<feature type="non-terminal residue" evidence="2">
    <location>
        <position position="1"/>
    </location>
</feature>
<protein>
    <submittedName>
        <fullName evidence="2">Uncharacterized protein</fullName>
    </submittedName>
</protein>
<feature type="transmembrane region" description="Helical" evidence="1">
    <location>
        <begin position="128"/>
        <end position="150"/>
    </location>
</feature>
<comment type="caution">
    <text evidence="2">The sequence shown here is derived from an EMBL/GenBank/DDBJ whole genome shotgun (WGS) entry which is preliminary data.</text>
</comment>
<dbReference type="Proteomes" id="UP000428333">
    <property type="component" value="Linkage Group LG02"/>
</dbReference>
<sequence length="155" mass="17406">MAMERIPHLGRKKGRKGMELRAIVGLFISLLNFELNVNICCWDVFCRVVLTTSKEWGAMVTKLTVPADWKDWQIYLLLLGLFLASAVAFYIVFEKSDLFWNFPIGRDQPARPNLESLKGDPQSDDQNIWGAFGVGILAIVGLQHVAFVSFGGNCI</sequence>
<keyword evidence="1" id="KW-0812">Transmembrane</keyword>
<proteinExistence type="predicted"/>
<keyword evidence="1" id="KW-0472">Membrane</keyword>
<reference evidence="2 3" key="1">
    <citation type="journal article" date="2019" name="Genome Biol. Evol.">
        <title>The Rhododendron genome and chromosomal organization provide insight into shared whole-genome duplications across the heath family (Ericaceae).</title>
        <authorList>
            <person name="Soza V.L."/>
            <person name="Lindsley D."/>
            <person name="Waalkes A."/>
            <person name="Ramage E."/>
            <person name="Patwardhan R.P."/>
            <person name="Burton J.N."/>
            <person name="Adey A."/>
            <person name="Kumar A."/>
            <person name="Qiu R."/>
            <person name="Shendure J."/>
            <person name="Hall B."/>
        </authorList>
    </citation>
    <scope>NUCLEOTIDE SEQUENCE [LARGE SCALE GENOMIC DNA]</scope>
    <source>
        <strain evidence="2">RSF 1966-606</strain>
    </source>
</reference>
<name>A0A6A4MEG0_9ERIC</name>
<feature type="transmembrane region" description="Helical" evidence="1">
    <location>
        <begin position="20"/>
        <end position="45"/>
    </location>
</feature>
<evidence type="ECO:0000313" key="3">
    <source>
        <dbReference type="Proteomes" id="UP000428333"/>
    </source>
</evidence>
<dbReference type="EMBL" id="QEFC01000267">
    <property type="protein sequence ID" value="KAE9465359.1"/>
    <property type="molecule type" value="Genomic_DNA"/>
</dbReference>
<gene>
    <name evidence="2" type="ORF">C3L33_02730</name>
</gene>
<keyword evidence="3" id="KW-1185">Reference proteome</keyword>
<feature type="transmembrane region" description="Helical" evidence="1">
    <location>
        <begin position="72"/>
        <end position="93"/>
    </location>
</feature>
<evidence type="ECO:0000256" key="1">
    <source>
        <dbReference type="SAM" id="Phobius"/>
    </source>
</evidence>
<evidence type="ECO:0000313" key="2">
    <source>
        <dbReference type="EMBL" id="KAE9465359.1"/>
    </source>
</evidence>
<dbReference type="OrthoDB" id="10456087at2759"/>
<organism evidence="2 3">
    <name type="scientific">Rhododendron williamsianum</name>
    <dbReference type="NCBI Taxonomy" id="262921"/>
    <lineage>
        <taxon>Eukaryota</taxon>
        <taxon>Viridiplantae</taxon>
        <taxon>Streptophyta</taxon>
        <taxon>Embryophyta</taxon>
        <taxon>Tracheophyta</taxon>
        <taxon>Spermatophyta</taxon>
        <taxon>Magnoliopsida</taxon>
        <taxon>eudicotyledons</taxon>
        <taxon>Gunneridae</taxon>
        <taxon>Pentapetalae</taxon>
        <taxon>asterids</taxon>
        <taxon>Ericales</taxon>
        <taxon>Ericaceae</taxon>
        <taxon>Ericoideae</taxon>
        <taxon>Rhodoreae</taxon>
        <taxon>Rhododendron</taxon>
    </lineage>
</organism>
<accession>A0A6A4MEG0</accession>
<dbReference type="AlphaFoldDB" id="A0A6A4MEG0"/>
<keyword evidence="1" id="KW-1133">Transmembrane helix</keyword>